<sequence>MSVIDIPPCETLSPDICESEKVPRTCVLLRNLRDFPHGYCRAPPRKESACGICAAKSAHLYTYSLEGQRDAAEPFGHLVCRDCVRERVMDVLLGLFDNPEKTTAVQGDFEDFEYVCPVSGEVVVLSNTVAREILSGDRALEFETRLLHHAVELKIAEQMETFMSTIRDGVYELSFLASNQRFARIDKWFHHFKALKSLQNAMFDSEIQVVDFHVHDYICDRLHNTAGSGGSGTEETFLVNLSEEASDSSEESSFVHWILQLEPPSDLKMVPHVQTFMNAGFASCKFVYKNSRSNGKTTSMSRECSDMYDSPFYVDLVPYSTFGIGEKLSIEFTTASSFDDSSTIYVYSLGVRLRDAIMTKDSLNEYKIKNFCRLKLTVQNKSRAPSESGAVVASEWVSVTNVELFTGETYVIRLAVDDSRLRRKVKKHNGSRNMITMTIPEALDGHPIHTGDDLKIGLHLGSTLNAVAPYTWIGRDREIFRNEWFLAHESAIRMEASNVGVYLRETITIEDGQCLRVLLYDRPPLDARGKKEAPVETVELRERGTAYILKHKPVGTTHRPGQRYDRVVIPEDLKVRYAKVRSAIFEDEYAVNTKPKQWYLQVQILHDGRVCLLNNVQRSASGTVYACTVYTPKTFRASLSYAHDYRVKSEEEVVEWNSLSTEISENQNRRLRKDEVYDSRRVFESHLSRDKLFAACSDAVYRTKCRTLDREHAYRSMYVRFVVTERT</sequence>
<organism evidence="1 2">
    <name type="scientific">Cymbomonas tetramitiformis</name>
    <dbReference type="NCBI Taxonomy" id="36881"/>
    <lineage>
        <taxon>Eukaryota</taxon>
        <taxon>Viridiplantae</taxon>
        <taxon>Chlorophyta</taxon>
        <taxon>Pyramimonadophyceae</taxon>
        <taxon>Pyramimonadales</taxon>
        <taxon>Pyramimonadaceae</taxon>
        <taxon>Cymbomonas</taxon>
    </lineage>
</organism>
<reference evidence="1 2" key="1">
    <citation type="journal article" date="2015" name="Genome Biol. Evol.">
        <title>Comparative Genomics of a Bacterivorous Green Alga Reveals Evolutionary Causalities and Consequences of Phago-Mixotrophic Mode of Nutrition.</title>
        <authorList>
            <person name="Burns J.A."/>
            <person name="Paasch A."/>
            <person name="Narechania A."/>
            <person name="Kim E."/>
        </authorList>
    </citation>
    <scope>NUCLEOTIDE SEQUENCE [LARGE SCALE GENOMIC DNA]</scope>
    <source>
        <strain evidence="1 2">PLY_AMNH</strain>
    </source>
</reference>
<proteinExistence type="predicted"/>
<keyword evidence="2" id="KW-1185">Reference proteome</keyword>
<dbReference type="EMBL" id="LGRX02035483">
    <property type="protein sequence ID" value="KAK3234623.1"/>
    <property type="molecule type" value="Genomic_DNA"/>
</dbReference>
<dbReference type="AlphaFoldDB" id="A0AAE0EN33"/>
<comment type="caution">
    <text evidence="1">The sequence shown here is derived from an EMBL/GenBank/DDBJ whole genome shotgun (WGS) entry which is preliminary data.</text>
</comment>
<dbReference type="Proteomes" id="UP001190700">
    <property type="component" value="Unassembled WGS sequence"/>
</dbReference>
<evidence type="ECO:0000313" key="1">
    <source>
        <dbReference type="EMBL" id="KAK3234623.1"/>
    </source>
</evidence>
<accession>A0AAE0EN33</accession>
<evidence type="ECO:0000313" key="2">
    <source>
        <dbReference type="Proteomes" id="UP001190700"/>
    </source>
</evidence>
<gene>
    <name evidence="1" type="ORF">CYMTET_55173</name>
</gene>
<protein>
    <submittedName>
        <fullName evidence="1">Uncharacterized protein</fullName>
    </submittedName>
</protein>
<name>A0AAE0EN33_9CHLO</name>